<dbReference type="GO" id="GO:0004458">
    <property type="term" value="F:D-lactate dehydrogenase (cytochrome) activity"/>
    <property type="evidence" value="ECO:0007669"/>
    <property type="project" value="UniProtKB-EC"/>
</dbReference>
<dbReference type="SUPFAM" id="SSF56176">
    <property type="entry name" value="FAD-binding/transporter-associated domain-like"/>
    <property type="match status" value="1"/>
</dbReference>
<dbReference type="EMBL" id="FQZQ01000024">
    <property type="protein sequence ID" value="SHK28507.1"/>
    <property type="molecule type" value="Genomic_DNA"/>
</dbReference>
<dbReference type="Pfam" id="PF01565">
    <property type="entry name" value="FAD_binding_4"/>
    <property type="match status" value="1"/>
</dbReference>
<gene>
    <name evidence="9" type="ORF">SAMN05444000_12439</name>
</gene>
<evidence type="ECO:0000256" key="4">
    <source>
        <dbReference type="ARBA" id="ARBA00022827"/>
    </source>
</evidence>
<proteinExistence type="inferred from homology"/>
<dbReference type="PANTHER" id="PTHR11748">
    <property type="entry name" value="D-LACTATE DEHYDROGENASE"/>
    <property type="match status" value="1"/>
</dbReference>
<dbReference type="GO" id="GO:0071949">
    <property type="term" value="F:FAD binding"/>
    <property type="evidence" value="ECO:0007669"/>
    <property type="project" value="InterPro"/>
</dbReference>
<dbReference type="EC" id="1.1.2.4" evidence="7"/>
<keyword evidence="10" id="KW-1185">Reference proteome</keyword>
<keyword evidence="4" id="KW-0274">FAD</keyword>
<dbReference type="GO" id="GO:0008720">
    <property type="term" value="F:D-lactate dehydrogenase (NAD+) activity"/>
    <property type="evidence" value="ECO:0007669"/>
    <property type="project" value="TreeGrafter"/>
</dbReference>
<dbReference type="InterPro" id="IPR016164">
    <property type="entry name" value="FAD-linked_Oxase-like_C"/>
</dbReference>
<evidence type="ECO:0000256" key="5">
    <source>
        <dbReference type="ARBA" id="ARBA00022946"/>
    </source>
</evidence>
<evidence type="ECO:0000259" key="8">
    <source>
        <dbReference type="PROSITE" id="PS51387"/>
    </source>
</evidence>
<dbReference type="Pfam" id="PF02913">
    <property type="entry name" value="FAD-oxidase_C"/>
    <property type="match status" value="1"/>
</dbReference>
<dbReference type="InterPro" id="IPR006094">
    <property type="entry name" value="Oxid_FAD_bind_N"/>
</dbReference>
<dbReference type="RefSeq" id="WP_073255726.1">
    <property type="nucleotide sequence ID" value="NZ_FQZQ01000024.1"/>
</dbReference>
<dbReference type="FunFam" id="3.30.465.10:FF:000016">
    <property type="entry name" value="probable D-lactate dehydrogenase, mitochondrial"/>
    <property type="match status" value="1"/>
</dbReference>
<evidence type="ECO:0000256" key="7">
    <source>
        <dbReference type="ARBA" id="ARBA00038897"/>
    </source>
</evidence>
<evidence type="ECO:0000256" key="3">
    <source>
        <dbReference type="ARBA" id="ARBA00022630"/>
    </source>
</evidence>
<dbReference type="SUPFAM" id="SSF55103">
    <property type="entry name" value="FAD-linked oxidases, C-terminal domain"/>
    <property type="match status" value="1"/>
</dbReference>
<dbReference type="InterPro" id="IPR016166">
    <property type="entry name" value="FAD-bd_PCMH"/>
</dbReference>
<dbReference type="PROSITE" id="PS51387">
    <property type="entry name" value="FAD_PCMH"/>
    <property type="match status" value="1"/>
</dbReference>
<dbReference type="STRING" id="1470563.SAMN05444000_12439"/>
<dbReference type="PANTHER" id="PTHR11748:SF111">
    <property type="entry name" value="D-LACTATE DEHYDROGENASE, MITOCHONDRIAL-RELATED"/>
    <property type="match status" value="1"/>
</dbReference>
<evidence type="ECO:0000313" key="9">
    <source>
        <dbReference type="EMBL" id="SHK28507.1"/>
    </source>
</evidence>
<comment type="cofactor">
    <cofactor evidence="1">
        <name>FAD</name>
        <dbReference type="ChEBI" id="CHEBI:57692"/>
    </cofactor>
</comment>
<dbReference type="Gene3D" id="3.30.465.10">
    <property type="match status" value="1"/>
</dbReference>
<evidence type="ECO:0000256" key="2">
    <source>
        <dbReference type="ARBA" id="ARBA00008000"/>
    </source>
</evidence>
<dbReference type="InterPro" id="IPR016171">
    <property type="entry name" value="Vanillyl_alc_oxidase_C-sub2"/>
</dbReference>
<keyword evidence="5" id="KW-0809">Transit peptide</keyword>
<sequence>MVQATDLPRNEIGITAALGVLKQQFGEKFQTGNSIREQHGHTTTWLKNQIPDAVIFPQNTGEVAEIVKVCATHKVPVIGYGTGTSLEGHVNAPAGGICVDMTEMNEILAVHSEDLDCVVQPGVTREQLNVYLRDQGLFFPIDPGANASLGGMAATRASGTNAVRYGTMKDNVLALEVVTPQGEVIRTASRAKKSSAGYDLTGLMVGSEGTLGLITEITLKLQGIPEAMSSARVSFDSIGAACEAVMMTIQCGIPVARIELLDTLSVQAVNAYSNLTLPEAPLLLLEFHGSENSVAEQAELFGGIAEEFGGTGFEWTTSAEDRNKLWQARHDAYWASCALRPDAKGISTDVCVPISRLAECVNAAQERLDALGFIAPIVGHVGDGNFHTLPLIDMDNPEEVAKADEFVGWLNDLAISMGGTCTGEHGIGQGKRPYLVKELGGAVDMMVAIKSAVDPDNIMNPGKIIPED</sequence>
<dbReference type="Proteomes" id="UP000183982">
    <property type="component" value="Unassembled WGS sequence"/>
</dbReference>
<keyword evidence="6" id="KW-0560">Oxidoreductase</keyword>
<evidence type="ECO:0000313" key="10">
    <source>
        <dbReference type="Proteomes" id="UP000183982"/>
    </source>
</evidence>
<dbReference type="Gene3D" id="1.10.45.10">
    <property type="entry name" value="Vanillyl-alcohol Oxidase, Chain A, domain 4"/>
    <property type="match status" value="1"/>
</dbReference>
<accession>A0A1M6R861</accession>
<organism evidence="9 10">
    <name type="scientific">Shimia gijangensis</name>
    <dbReference type="NCBI Taxonomy" id="1470563"/>
    <lineage>
        <taxon>Bacteria</taxon>
        <taxon>Pseudomonadati</taxon>
        <taxon>Pseudomonadota</taxon>
        <taxon>Alphaproteobacteria</taxon>
        <taxon>Rhodobacterales</taxon>
        <taxon>Roseobacteraceae</taxon>
    </lineage>
</organism>
<evidence type="ECO:0000256" key="1">
    <source>
        <dbReference type="ARBA" id="ARBA00001974"/>
    </source>
</evidence>
<comment type="similarity">
    <text evidence="2">Belongs to the FAD-binding oxidoreductase/transferase type 4 family.</text>
</comment>
<dbReference type="GO" id="GO:1903457">
    <property type="term" value="P:lactate catabolic process"/>
    <property type="evidence" value="ECO:0007669"/>
    <property type="project" value="TreeGrafter"/>
</dbReference>
<dbReference type="FunFam" id="1.10.45.10:FF:000001">
    <property type="entry name" value="D-lactate dehydrogenase mitochondrial"/>
    <property type="match status" value="1"/>
</dbReference>
<name>A0A1M6R861_9RHOB</name>
<feature type="domain" description="FAD-binding PCMH-type" evidence="8">
    <location>
        <begin position="47"/>
        <end position="224"/>
    </location>
</feature>
<evidence type="ECO:0000256" key="6">
    <source>
        <dbReference type="ARBA" id="ARBA00023002"/>
    </source>
</evidence>
<keyword evidence="3" id="KW-0285">Flavoprotein</keyword>
<dbReference type="InterPro" id="IPR036318">
    <property type="entry name" value="FAD-bd_PCMH-like_sf"/>
</dbReference>
<dbReference type="InterPro" id="IPR016169">
    <property type="entry name" value="FAD-bd_PCMH_sub2"/>
</dbReference>
<dbReference type="AlphaFoldDB" id="A0A1M6R861"/>
<protein>
    <recommendedName>
        <fullName evidence="7">D-lactate dehydrogenase (cytochrome)</fullName>
        <ecNumber evidence="7">1.1.2.4</ecNumber>
    </recommendedName>
</protein>
<dbReference type="OrthoDB" id="9811557at2"/>
<reference evidence="10" key="1">
    <citation type="submission" date="2016-11" db="EMBL/GenBank/DDBJ databases">
        <authorList>
            <person name="Varghese N."/>
            <person name="Submissions S."/>
        </authorList>
    </citation>
    <scope>NUCLEOTIDE SEQUENCE [LARGE SCALE GENOMIC DNA]</scope>
    <source>
        <strain evidence="10">DSM 100564</strain>
    </source>
</reference>
<dbReference type="FunFam" id="3.30.70.2740:FF:000001">
    <property type="entry name" value="D-lactate dehydrogenase mitochondrial"/>
    <property type="match status" value="1"/>
</dbReference>
<dbReference type="InterPro" id="IPR004113">
    <property type="entry name" value="FAD-bd_oxidored_4_C"/>
</dbReference>
<dbReference type="Gene3D" id="3.30.70.2740">
    <property type="match status" value="1"/>
</dbReference>